<dbReference type="RefSeq" id="XP_012337441.1">
    <property type="nucleotide sequence ID" value="XM_012482018.1"/>
</dbReference>
<feature type="region of interest" description="Disordered" evidence="2">
    <location>
        <begin position="1286"/>
        <end position="1321"/>
    </location>
</feature>
<reference evidence="3 4" key="1">
    <citation type="submission" date="2014-03" db="EMBL/GenBank/DDBJ databases">
        <title>The Genome Sequence of Plasmodium fragile nilgiri.</title>
        <authorList>
            <consortium name="The Broad Institute Genomics Platform"/>
            <consortium name="The Broad Institute Genome Sequencing Center for Infectious Disease"/>
            <person name="Neafsey D."/>
            <person name="Duraisingh M."/>
            <person name="Young S.K."/>
            <person name="Zeng Q."/>
            <person name="Gargeya S."/>
            <person name="Abouelleil A."/>
            <person name="Alvarado L."/>
            <person name="Chapman S.B."/>
            <person name="Gainer-Dewar J."/>
            <person name="Goldberg J."/>
            <person name="Griggs A."/>
            <person name="Gujja S."/>
            <person name="Hansen M."/>
            <person name="Howarth C."/>
            <person name="Imamovic A."/>
            <person name="Larimer J."/>
            <person name="Pearson M."/>
            <person name="Poon T.W."/>
            <person name="Priest M."/>
            <person name="Roberts A."/>
            <person name="Saif S."/>
            <person name="Shea T."/>
            <person name="Sykes S."/>
            <person name="Wortman J."/>
            <person name="Nusbaum C."/>
            <person name="Birren B."/>
        </authorList>
    </citation>
    <scope>NUCLEOTIDE SEQUENCE [LARGE SCALE GENOMIC DNA]</scope>
    <source>
        <strain evidence="4">nilgiri</strain>
    </source>
</reference>
<dbReference type="PANTHER" id="PTHR42180:SF4">
    <property type="entry name" value="CALPONIN-HOMOLOGY (CH) DOMAIN-CONTAINING PROTEIN"/>
    <property type="match status" value="1"/>
</dbReference>
<keyword evidence="4" id="KW-1185">Reference proteome</keyword>
<evidence type="ECO:0000256" key="1">
    <source>
        <dbReference type="SAM" id="Coils"/>
    </source>
</evidence>
<dbReference type="OMA" id="LTYIFWQ"/>
<evidence type="ECO:0008006" key="5">
    <source>
        <dbReference type="Google" id="ProtNLM"/>
    </source>
</evidence>
<gene>
    <name evidence="3" type="ORF">AK88_04408</name>
</gene>
<accession>A0A0D9QG22</accession>
<feature type="compositionally biased region" description="Basic and acidic residues" evidence="2">
    <location>
        <begin position="1310"/>
        <end position="1321"/>
    </location>
</feature>
<proteinExistence type="predicted"/>
<keyword evidence="1" id="KW-0175">Coiled coil</keyword>
<feature type="region of interest" description="Disordered" evidence="2">
    <location>
        <begin position="242"/>
        <end position="262"/>
    </location>
</feature>
<evidence type="ECO:0000313" key="4">
    <source>
        <dbReference type="Proteomes" id="UP000054561"/>
    </source>
</evidence>
<dbReference type="VEuPathDB" id="PlasmoDB:AK88_04408"/>
<dbReference type="Proteomes" id="UP000054561">
    <property type="component" value="Unassembled WGS sequence"/>
</dbReference>
<feature type="coiled-coil region" evidence="1">
    <location>
        <begin position="1462"/>
        <end position="1524"/>
    </location>
</feature>
<dbReference type="OrthoDB" id="2021149at2759"/>
<evidence type="ECO:0000313" key="3">
    <source>
        <dbReference type="EMBL" id="KJP85933.1"/>
    </source>
</evidence>
<dbReference type="PANTHER" id="PTHR42180">
    <property type="entry name" value="HOMOLOGY DOMAIN-CONTAINING PROTEIN,PUTATIVE-RELATED"/>
    <property type="match status" value="1"/>
</dbReference>
<feature type="compositionally biased region" description="Polar residues" evidence="2">
    <location>
        <begin position="1015"/>
        <end position="1029"/>
    </location>
</feature>
<feature type="region of interest" description="Disordered" evidence="2">
    <location>
        <begin position="352"/>
        <end position="377"/>
    </location>
</feature>
<feature type="compositionally biased region" description="Basic and acidic residues" evidence="2">
    <location>
        <begin position="352"/>
        <end position="363"/>
    </location>
</feature>
<dbReference type="EMBL" id="KQ001706">
    <property type="protein sequence ID" value="KJP85933.1"/>
    <property type="molecule type" value="Genomic_DNA"/>
</dbReference>
<dbReference type="InterPro" id="IPR036872">
    <property type="entry name" value="CH_dom_sf"/>
</dbReference>
<sequence length="1671" mass="191563">MEEDNRIGKEQLVCWVQKMLKRKRFDFPDLKDGGVYVELFQCIWPQMMKKYHHENYTNGNKTKQKEKTNWTIINSVLNHLQIDSAFISYNHIYTEPHFSSCYQSLILLFFLHSLVKHHACDFVLAYPVTKKLTDFMSSEEPLNCLVRAGSVQLPRKICNGFSTDFPNAVQVNNAAVTNGEQKDNPFDMGRSQNCVSSRWTSELDHRDFTNRLHNLHSVNMKTSPLLSSNGLVTPFTNRDAMSSDKSFPCSSTGGNNCEQRNTTKGRVRTPLCDTADGVSRGVDYKGKANIIKGVHKKWMHETTDGEKRLNGEGINGEPVRSNALCSFNQMVPHPRSNFFKYFNKTEVRKSEILEEGPHDDRKKSAFPQGPHLNFLSPPNMRSSSSADCYEHIKAHVKKTQVDASCQADSDPFANFILNHDSMKNLKYTWNDEEKKINGESFICFLKTKINMYKRELCLKEQELELTKQIKKKEIEDVKMANSVQLAVVREKHQAQICYLKQQHLEDATRMRKQFEEKIYNLEEDLTLDLDVLHCQDKNSVISNLPDDQMEWSKLDQADRCIPNHGYAGWGEGHHEGGFTEGADVAVVDYEEKDANMNRFLFDQVDMGSVMRGGGCDTDHYTDDIPKKRKFLNFDYGLENGNVRQTPEGEPDGGNLAALTTNTSGEIPLVETHTSNNVQAAINKIKQLVNRRNVKHELNNEHIREEIATLRSEVEKFKCGRGRELDFVTNSAQVVSELLQTIDTEEEQQEEEEVPLIDCRDTMSYIEQEQSKIYEIIKKGHNDLLKNDQVVKILDASFIMRLLVRLVCALKLERVKRRLIAERVGMKGSSEGGRDGRGDTPSNEIGKLEHEMETEEHIKSVNRKNKRLQCLNEYYKKRLGHVEVWTHTLQDIKWKCNNNFKQNGRHTFTYRREETALHESAEILPSGDTSNEAAASEPLAYPHVAPESVSLHPVAPLPPFLCSPEFYLRSFEEENERDAQLMHLLKQIGRCENEEDAPLFQNNPPMRCEGGDNNEEQANGRQMNSDKPNLSACSTEASLKKKLTYNFWLILGDTYNYRNVIVEACHYICRSNSMMNKYFLTSEQKMREERRQFAHLCNDKDTVHMEEKYKWRQLIGAATLNRDIYKEKYLQLQKENEKERKNLLHLTNLCYEQESVKYKNTIHTFRQVDHNCRIYKAREKKWVQLAKMLITELTNSSKDNQEEVKNVWLEIVASQKKKRKKKKKKCMQGGDSNSERHIEECITNDACAGVDATTSHLTPIRQRKKEVANLVGKNKVRKGTLTNCERDNVGEKKRSSTTSRCVSDKLGSASRGERKSVHMDRSNNDMYRQQNSMCKQASPSVRAANRNIAERGEGGSKLNELNHSRDYFKGSGANYYAKNFQSFLNDVQRSCVLNLSSESEQDVSLSGEGTAESLHSGSDIGVDASASTVLQGDNSNASPGGEPWESCLKQMAEESCTMFQRILSMKEEEIMEKKKQMEFLQGELNEMKKQKNSQENKYACLKEQNNDLLKRLGSLNEIISNLNDQLYKINEEKMCSENKSLTKQHELHTLVRNYESVVKLIKAHVKNYPSVLCLIDTVTEHDKDNILDLLSAGENYNEGLSFSLQTDDNHVDVKAKQNCVLQSVAQEAATNNVSQVLANLEEANMSIRREDKSENIPDFCLTDLMRDMGWDN</sequence>
<dbReference type="GeneID" id="24269722"/>
<dbReference type="SUPFAM" id="SSF47576">
    <property type="entry name" value="Calponin-homology domain, CH-domain"/>
    <property type="match status" value="1"/>
</dbReference>
<feature type="coiled-coil region" evidence="1">
    <location>
        <begin position="1121"/>
        <end position="1148"/>
    </location>
</feature>
<protein>
    <recommendedName>
        <fullName evidence="5">Calponin-homology (CH) domain-containing protein</fullName>
    </recommendedName>
</protein>
<organism evidence="3 4">
    <name type="scientific">Plasmodium fragile</name>
    <dbReference type="NCBI Taxonomy" id="5857"/>
    <lineage>
        <taxon>Eukaryota</taxon>
        <taxon>Sar</taxon>
        <taxon>Alveolata</taxon>
        <taxon>Apicomplexa</taxon>
        <taxon>Aconoidasida</taxon>
        <taxon>Haemosporida</taxon>
        <taxon>Plasmodiidae</taxon>
        <taxon>Plasmodium</taxon>
        <taxon>Plasmodium (Plasmodium)</taxon>
    </lineage>
</organism>
<feature type="region of interest" description="Disordered" evidence="2">
    <location>
        <begin position="1000"/>
        <end position="1029"/>
    </location>
</feature>
<name>A0A0D9QG22_PLAFR</name>
<evidence type="ECO:0000256" key="2">
    <source>
        <dbReference type="SAM" id="MobiDB-lite"/>
    </source>
</evidence>